<keyword evidence="5" id="KW-1185">Reference proteome</keyword>
<gene>
    <name evidence="4" type="ORF">HPB51_021150</name>
</gene>
<dbReference type="Gene3D" id="1.25.40.470">
    <property type="match status" value="1"/>
</dbReference>
<dbReference type="Proteomes" id="UP000821866">
    <property type="component" value="Unassembled WGS sequence"/>
</dbReference>
<evidence type="ECO:0000256" key="1">
    <source>
        <dbReference type="ARBA" id="ARBA00022574"/>
    </source>
</evidence>
<protein>
    <recommendedName>
        <fullName evidence="3">IFT121-like TPR repeats domain-containing protein</fullName>
    </recommendedName>
</protein>
<dbReference type="InterPro" id="IPR057361">
    <property type="entry name" value="TPR_WDR35"/>
</dbReference>
<dbReference type="GO" id="GO:0097730">
    <property type="term" value="C:non-motile cilium"/>
    <property type="evidence" value="ECO:0007669"/>
    <property type="project" value="TreeGrafter"/>
</dbReference>
<proteinExistence type="predicted"/>
<organism evidence="4 5">
    <name type="scientific">Rhipicephalus microplus</name>
    <name type="common">Cattle tick</name>
    <name type="synonym">Boophilus microplus</name>
    <dbReference type="NCBI Taxonomy" id="6941"/>
    <lineage>
        <taxon>Eukaryota</taxon>
        <taxon>Metazoa</taxon>
        <taxon>Ecdysozoa</taxon>
        <taxon>Arthropoda</taxon>
        <taxon>Chelicerata</taxon>
        <taxon>Arachnida</taxon>
        <taxon>Acari</taxon>
        <taxon>Parasitiformes</taxon>
        <taxon>Ixodida</taxon>
        <taxon>Ixodoidea</taxon>
        <taxon>Ixodidae</taxon>
        <taxon>Rhipicephalinae</taxon>
        <taxon>Rhipicephalus</taxon>
        <taxon>Boophilus</taxon>
    </lineage>
</organism>
<dbReference type="AlphaFoldDB" id="A0A9J6DXB1"/>
<dbReference type="SUPFAM" id="SSF48371">
    <property type="entry name" value="ARM repeat"/>
    <property type="match status" value="1"/>
</dbReference>
<dbReference type="InterPro" id="IPR016024">
    <property type="entry name" value="ARM-type_fold"/>
</dbReference>
<sequence length="253" mass="28585">MLGDWFRVVQLLKGGNSGTDDRQLEEAWNAIGDYYADRHKWKADEKITCHGQEPNLRPSNKDIGSMFGSIGMCNQAVEAYKKCNKVKAAIDICVSLNEWNTAIELAKELNVREIDTLLAQYAKRLLDEGKILSAVELYRKANRFRDAAQLMFKVATEESKKNHAPSVMKKIYVLAATLVEEHRMLSRKTSKATGSTKTTNEASLALNALMSDDAKGTATFRPLDQPWRGAEAFHFYLLAQRQLYEGEYFYSDG</sequence>
<dbReference type="GO" id="GO:0030991">
    <property type="term" value="C:intraciliary transport particle A"/>
    <property type="evidence" value="ECO:0007669"/>
    <property type="project" value="TreeGrafter"/>
</dbReference>
<keyword evidence="1" id="KW-0853">WD repeat</keyword>
<dbReference type="VEuPathDB" id="VectorBase:LOC119170649"/>
<feature type="domain" description="IFT121-like TPR repeats" evidence="3">
    <location>
        <begin position="224"/>
        <end position="248"/>
    </location>
</feature>
<dbReference type="InterPro" id="IPR057979">
    <property type="entry name" value="TPR_IFT121"/>
</dbReference>
<dbReference type="GO" id="GO:0061512">
    <property type="term" value="P:protein localization to cilium"/>
    <property type="evidence" value="ECO:0007669"/>
    <property type="project" value="TreeGrafter"/>
</dbReference>
<reference evidence="4" key="2">
    <citation type="submission" date="2021-09" db="EMBL/GenBank/DDBJ databases">
        <authorList>
            <person name="Jia N."/>
            <person name="Wang J."/>
            <person name="Shi W."/>
            <person name="Du L."/>
            <person name="Sun Y."/>
            <person name="Zhan W."/>
            <person name="Jiang J."/>
            <person name="Wang Q."/>
            <person name="Zhang B."/>
            <person name="Ji P."/>
            <person name="Sakyi L.B."/>
            <person name="Cui X."/>
            <person name="Yuan T."/>
            <person name="Jiang B."/>
            <person name="Yang W."/>
            <person name="Lam T.T.-Y."/>
            <person name="Chang Q."/>
            <person name="Ding S."/>
            <person name="Wang X."/>
            <person name="Zhu J."/>
            <person name="Ruan X."/>
            <person name="Zhao L."/>
            <person name="Wei J."/>
            <person name="Que T."/>
            <person name="Du C."/>
            <person name="Cheng J."/>
            <person name="Dai P."/>
            <person name="Han X."/>
            <person name="Huang E."/>
            <person name="Gao Y."/>
            <person name="Liu J."/>
            <person name="Shao H."/>
            <person name="Ye R."/>
            <person name="Li L."/>
            <person name="Wei W."/>
            <person name="Wang X."/>
            <person name="Wang C."/>
            <person name="Huo Q."/>
            <person name="Li W."/>
            <person name="Guo W."/>
            <person name="Chen H."/>
            <person name="Chen S."/>
            <person name="Zhou L."/>
            <person name="Zhou L."/>
            <person name="Ni X."/>
            <person name="Tian J."/>
            <person name="Zhou Y."/>
            <person name="Sheng Y."/>
            <person name="Liu T."/>
            <person name="Pan Y."/>
            <person name="Xia L."/>
            <person name="Li J."/>
            <person name="Zhao F."/>
            <person name="Cao W."/>
        </authorList>
    </citation>
    <scope>NUCLEOTIDE SEQUENCE</scope>
    <source>
        <strain evidence="4">Rmic-2018</strain>
        <tissue evidence="4">Larvae</tissue>
    </source>
</reference>
<evidence type="ECO:0000259" key="3">
    <source>
        <dbReference type="Pfam" id="PF25768"/>
    </source>
</evidence>
<dbReference type="GO" id="GO:1905515">
    <property type="term" value="P:non-motile cilium assembly"/>
    <property type="evidence" value="ECO:0007669"/>
    <property type="project" value="TreeGrafter"/>
</dbReference>
<evidence type="ECO:0000256" key="2">
    <source>
        <dbReference type="ARBA" id="ARBA00022737"/>
    </source>
</evidence>
<keyword evidence="2" id="KW-0677">Repeat</keyword>
<evidence type="ECO:0000313" key="4">
    <source>
        <dbReference type="EMBL" id="KAH8026538.1"/>
    </source>
</evidence>
<dbReference type="InterPro" id="IPR039857">
    <property type="entry name" value="Ift122/121"/>
</dbReference>
<dbReference type="EMBL" id="JABSTU010000007">
    <property type="protein sequence ID" value="KAH8026538.1"/>
    <property type="molecule type" value="Genomic_DNA"/>
</dbReference>
<comment type="caution">
    <text evidence="4">The sequence shown here is derived from an EMBL/GenBank/DDBJ whole genome shotgun (WGS) entry which is preliminary data.</text>
</comment>
<dbReference type="PANTHER" id="PTHR12764">
    <property type="entry name" value="WD REPEAT DOMAIN-RELATED"/>
    <property type="match status" value="1"/>
</dbReference>
<dbReference type="Pfam" id="PF25768">
    <property type="entry name" value="TPR_IFT121"/>
    <property type="match status" value="1"/>
</dbReference>
<dbReference type="PANTHER" id="PTHR12764:SF5">
    <property type="entry name" value="LD29485P"/>
    <property type="match status" value="1"/>
</dbReference>
<accession>A0A9J6DXB1</accession>
<reference evidence="4" key="1">
    <citation type="journal article" date="2020" name="Cell">
        <title>Large-Scale Comparative Analyses of Tick Genomes Elucidate Their Genetic Diversity and Vector Capacities.</title>
        <authorList>
            <consortium name="Tick Genome and Microbiome Consortium (TIGMIC)"/>
            <person name="Jia N."/>
            <person name="Wang J."/>
            <person name="Shi W."/>
            <person name="Du L."/>
            <person name="Sun Y."/>
            <person name="Zhan W."/>
            <person name="Jiang J.F."/>
            <person name="Wang Q."/>
            <person name="Zhang B."/>
            <person name="Ji P."/>
            <person name="Bell-Sakyi L."/>
            <person name="Cui X.M."/>
            <person name="Yuan T.T."/>
            <person name="Jiang B.G."/>
            <person name="Yang W.F."/>
            <person name="Lam T.T."/>
            <person name="Chang Q.C."/>
            <person name="Ding S.J."/>
            <person name="Wang X.J."/>
            <person name="Zhu J.G."/>
            <person name="Ruan X.D."/>
            <person name="Zhao L."/>
            <person name="Wei J.T."/>
            <person name="Ye R.Z."/>
            <person name="Que T.C."/>
            <person name="Du C.H."/>
            <person name="Zhou Y.H."/>
            <person name="Cheng J.X."/>
            <person name="Dai P.F."/>
            <person name="Guo W.B."/>
            <person name="Han X.H."/>
            <person name="Huang E.J."/>
            <person name="Li L.F."/>
            <person name="Wei W."/>
            <person name="Gao Y.C."/>
            <person name="Liu J.Z."/>
            <person name="Shao H.Z."/>
            <person name="Wang X."/>
            <person name="Wang C.C."/>
            <person name="Yang T.C."/>
            <person name="Huo Q.B."/>
            <person name="Li W."/>
            <person name="Chen H.Y."/>
            <person name="Chen S.E."/>
            <person name="Zhou L.G."/>
            <person name="Ni X.B."/>
            <person name="Tian J.H."/>
            <person name="Sheng Y."/>
            <person name="Liu T."/>
            <person name="Pan Y.S."/>
            <person name="Xia L.Y."/>
            <person name="Li J."/>
            <person name="Zhao F."/>
            <person name="Cao W.C."/>
        </authorList>
    </citation>
    <scope>NUCLEOTIDE SEQUENCE</scope>
    <source>
        <strain evidence="4">Rmic-2018</strain>
    </source>
</reference>
<dbReference type="GO" id="GO:0035721">
    <property type="term" value="P:intraciliary retrograde transport"/>
    <property type="evidence" value="ECO:0007669"/>
    <property type="project" value="TreeGrafter"/>
</dbReference>
<evidence type="ECO:0000313" key="5">
    <source>
        <dbReference type="Proteomes" id="UP000821866"/>
    </source>
</evidence>
<name>A0A9J6DXB1_RHIMP</name>
<dbReference type="Pfam" id="PF25170">
    <property type="entry name" value="TPR_WDR35"/>
    <property type="match status" value="1"/>
</dbReference>